<dbReference type="PROSITE" id="PS01318">
    <property type="entry name" value="TSAA_1"/>
    <property type="match status" value="1"/>
</dbReference>
<dbReference type="EMBL" id="FOXF01000010">
    <property type="protein sequence ID" value="SFP23415.1"/>
    <property type="molecule type" value="Genomic_DNA"/>
</dbReference>
<name>A0A662ZJC8_9GAMM</name>
<dbReference type="InterPro" id="IPR023370">
    <property type="entry name" value="TrmO-like_N"/>
</dbReference>
<feature type="domain" description="TsaA-like" evidence="3">
    <location>
        <begin position="11"/>
        <end position="153"/>
    </location>
</feature>
<organism evidence="4 5">
    <name type="scientific">Ruminobacter amylophilus</name>
    <dbReference type="NCBI Taxonomy" id="867"/>
    <lineage>
        <taxon>Bacteria</taxon>
        <taxon>Pseudomonadati</taxon>
        <taxon>Pseudomonadota</taxon>
        <taxon>Gammaproteobacteria</taxon>
        <taxon>Aeromonadales</taxon>
        <taxon>Succinivibrionaceae</taxon>
        <taxon>Ruminobacter</taxon>
    </lineage>
</organism>
<protein>
    <submittedName>
        <fullName evidence="4">tRNA-Thr(GGU) m(6)t(6)A37 methyltransferase TsaA</fullName>
    </submittedName>
</protein>
<dbReference type="Gene3D" id="3.30.2310.10">
    <property type="entry name" value="YaeB-like"/>
    <property type="match status" value="1"/>
</dbReference>
<accession>A0A662ZJC8</accession>
<dbReference type="PANTHER" id="PTHR12818:SF0">
    <property type="entry name" value="TRNA (ADENINE(37)-N6)-METHYLTRANSFERASE"/>
    <property type="match status" value="1"/>
</dbReference>
<dbReference type="Proteomes" id="UP000243745">
    <property type="component" value="Unassembled WGS sequence"/>
</dbReference>
<evidence type="ECO:0000313" key="5">
    <source>
        <dbReference type="Proteomes" id="UP000243745"/>
    </source>
</evidence>
<dbReference type="InterPro" id="IPR023368">
    <property type="entry name" value="UPF0066_cons_site"/>
</dbReference>
<gene>
    <name evidence="4" type="ORF">SAMN02910344_00811</name>
</gene>
<dbReference type="Gene3D" id="2.40.30.70">
    <property type="entry name" value="YaeB-like"/>
    <property type="match status" value="1"/>
</dbReference>
<dbReference type="InterPro" id="IPR040372">
    <property type="entry name" value="YaeB-like"/>
</dbReference>
<keyword evidence="4" id="KW-0808">Transferase</keyword>
<dbReference type="SUPFAM" id="SSF118196">
    <property type="entry name" value="YaeB-like"/>
    <property type="match status" value="1"/>
</dbReference>
<comment type="similarity">
    <text evidence="2">Belongs to the tRNA methyltransferase O family.</text>
</comment>
<dbReference type="InterPro" id="IPR036413">
    <property type="entry name" value="YaeB-like_sf"/>
</dbReference>
<proteinExistence type="inferred from homology"/>
<dbReference type="PROSITE" id="PS51668">
    <property type="entry name" value="TSAA_2"/>
    <property type="match status" value="1"/>
</dbReference>
<keyword evidence="4" id="KW-0489">Methyltransferase</keyword>
<dbReference type="OrthoDB" id="9804309at2"/>
<sequence length="238" mass="26860">MNNLKSEEVTVRSIGYIETPFDEKFAVPRQSSLISHGHFEIHFHPPYDAEEAFKGIDDFSHLWISFLFDRINEDDSFRPTVRPPRLGGNEYKGVFATRSPFRPNRLGLSVVKLLSVNRNHGKVSLIVAGADMVNGTPIIDVKPYIEFVDSIPSAVSGFAREAPVMHQVSFSEEALKQIAETGIPDFRELIEEVLAQDPRPAYKSRHSDERLYGVGLCGYDVKWQASESGFTVRYLEKA</sequence>
<evidence type="ECO:0000256" key="2">
    <source>
        <dbReference type="ARBA" id="ARBA00033753"/>
    </source>
</evidence>
<dbReference type="PANTHER" id="PTHR12818">
    <property type="entry name" value="TRNA (ADENINE(37)-N6)-METHYLTRANSFERASE"/>
    <property type="match status" value="1"/>
</dbReference>
<evidence type="ECO:0000259" key="3">
    <source>
        <dbReference type="PROSITE" id="PS51668"/>
    </source>
</evidence>
<dbReference type="AlphaFoldDB" id="A0A662ZJC8"/>
<evidence type="ECO:0000313" key="4">
    <source>
        <dbReference type="EMBL" id="SFP23415.1"/>
    </source>
</evidence>
<dbReference type="InterPro" id="IPR036414">
    <property type="entry name" value="YaeB_N_sf"/>
</dbReference>
<reference evidence="4 5" key="1">
    <citation type="submission" date="2016-10" db="EMBL/GenBank/DDBJ databases">
        <authorList>
            <person name="Varghese N."/>
            <person name="Submissions S."/>
        </authorList>
    </citation>
    <scope>NUCLEOTIDE SEQUENCE [LARGE SCALE GENOMIC DNA]</scope>
    <source>
        <strain evidence="4 5">DSM 1361</strain>
    </source>
</reference>
<keyword evidence="1" id="KW-0949">S-adenosyl-L-methionine</keyword>
<dbReference type="Pfam" id="PF01980">
    <property type="entry name" value="TrmO_N"/>
    <property type="match status" value="1"/>
</dbReference>
<evidence type="ECO:0000256" key="1">
    <source>
        <dbReference type="ARBA" id="ARBA00022691"/>
    </source>
</evidence>
<dbReference type="NCBIfam" id="TIGR00104">
    <property type="entry name" value="tRNA_TsaA"/>
    <property type="match status" value="1"/>
</dbReference>
<dbReference type="GO" id="GO:0008168">
    <property type="term" value="F:methyltransferase activity"/>
    <property type="evidence" value="ECO:0007669"/>
    <property type="project" value="UniProtKB-KW"/>
</dbReference>
<dbReference type="InterPro" id="IPR041369">
    <property type="entry name" value="TrmO_C"/>
</dbReference>
<dbReference type="GO" id="GO:0032259">
    <property type="term" value="P:methylation"/>
    <property type="evidence" value="ECO:0007669"/>
    <property type="project" value="UniProtKB-KW"/>
</dbReference>
<dbReference type="CDD" id="cd09281">
    <property type="entry name" value="UPF0066"/>
    <property type="match status" value="1"/>
</dbReference>
<dbReference type="RefSeq" id="WP_093141169.1">
    <property type="nucleotide sequence ID" value="NZ_FOXF01000010.1"/>
</dbReference>
<dbReference type="Pfam" id="PF18389">
    <property type="entry name" value="TrmO_C"/>
    <property type="match status" value="1"/>
</dbReference>
<keyword evidence="5" id="KW-1185">Reference proteome</keyword>